<evidence type="ECO:0000313" key="4">
    <source>
        <dbReference type="Proteomes" id="UP001589788"/>
    </source>
</evidence>
<keyword evidence="2" id="KW-1133">Transmembrane helix</keyword>
<name>A0ABV6C3W6_9ACTN</name>
<feature type="region of interest" description="Disordered" evidence="1">
    <location>
        <begin position="1"/>
        <end position="20"/>
    </location>
</feature>
<dbReference type="Proteomes" id="UP001589788">
    <property type="component" value="Unassembled WGS sequence"/>
</dbReference>
<feature type="compositionally biased region" description="Low complexity" evidence="1">
    <location>
        <begin position="9"/>
        <end position="20"/>
    </location>
</feature>
<gene>
    <name evidence="3" type="ORF">ACFFRE_09545</name>
</gene>
<dbReference type="EMBL" id="JBHLYQ010000096">
    <property type="protein sequence ID" value="MFC0082384.1"/>
    <property type="molecule type" value="Genomic_DNA"/>
</dbReference>
<keyword evidence="2" id="KW-0472">Membrane</keyword>
<keyword evidence="4" id="KW-1185">Reference proteome</keyword>
<protein>
    <submittedName>
        <fullName evidence="3">Uncharacterized protein</fullName>
    </submittedName>
</protein>
<feature type="non-terminal residue" evidence="3">
    <location>
        <position position="76"/>
    </location>
</feature>
<feature type="transmembrane region" description="Helical" evidence="2">
    <location>
        <begin position="55"/>
        <end position="74"/>
    </location>
</feature>
<reference evidence="3 4" key="1">
    <citation type="submission" date="2024-09" db="EMBL/GenBank/DDBJ databases">
        <authorList>
            <person name="Sun Q."/>
            <person name="Mori K."/>
        </authorList>
    </citation>
    <scope>NUCLEOTIDE SEQUENCE [LARGE SCALE GENOMIC DNA]</scope>
    <source>
        <strain evidence="3 4">JCM 15389</strain>
    </source>
</reference>
<evidence type="ECO:0000256" key="1">
    <source>
        <dbReference type="SAM" id="MobiDB-lite"/>
    </source>
</evidence>
<accession>A0ABV6C3W6</accession>
<evidence type="ECO:0000256" key="2">
    <source>
        <dbReference type="SAM" id="Phobius"/>
    </source>
</evidence>
<proteinExistence type="predicted"/>
<comment type="caution">
    <text evidence="3">The sequence shown here is derived from an EMBL/GenBank/DDBJ whole genome shotgun (WGS) entry which is preliminary data.</text>
</comment>
<evidence type="ECO:0000313" key="3">
    <source>
        <dbReference type="EMBL" id="MFC0082384.1"/>
    </source>
</evidence>
<organism evidence="3 4">
    <name type="scientific">Aciditerrimonas ferrireducens</name>
    <dbReference type="NCBI Taxonomy" id="667306"/>
    <lineage>
        <taxon>Bacteria</taxon>
        <taxon>Bacillati</taxon>
        <taxon>Actinomycetota</taxon>
        <taxon>Acidimicrobiia</taxon>
        <taxon>Acidimicrobiales</taxon>
        <taxon>Acidimicrobiaceae</taxon>
        <taxon>Aciditerrimonas</taxon>
    </lineage>
</organism>
<keyword evidence="2" id="KW-0812">Transmembrane</keyword>
<sequence>MRRPGSTPGSGAPGRPADADPATLVRARPLFGHRAGPVAVAEVVAPGRAVASVGVLWAVAALAALVGALASALARS</sequence>